<feature type="region of interest" description="Disordered" evidence="1">
    <location>
        <begin position="395"/>
        <end position="419"/>
    </location>
</feature>
<reference evidence="2" key="1">
    <citation type="submission" date="2023-06" db="EMBL/GenBank/DDBJ databases">
        <title>Multi-omics analyses reveal the molecular pathogenesis toolkit of Lasiodiplodia hormozganensis, a cross-kingdom pathogen.</title>
        <authorList>
            <person name="Felix C."/>
            <person name="Meneses R."/>
            <person name="Goncalves M.F.M."/>
            <person name="Tilleman L."/>
            <person name="Duarte A.S."/>
            <person name="Jorrin-Novo J.V."/>
            <person name="Van De Peer Y."/>
            <person name="Deforce D."/>
            <person name="Van Nieuwerburgh F."/>
            <person name="Esteves A.C."/>
            <person name="Alves A."/>
        </authorList>
    </citation>
    <scope>NUCLEOTIDE SEQUENCE</scope>
    <source>
        <strain evidence="2">CBS 339.90</strain>
    </source>
</reference>
<name>A0AA39TL14_9PEZI</name>
<feature type="region of interest" description="Disordered" evidence="1">
    <location>
        <begin position="247"/>
        <end position="327"/>
    </location>
</feature>
<gene>
    <name evidence="2" type="ORF">DIS24_g12549</name>
</gene>
<accession>A0AA39TL14</accession>
<keyword evidence="3" id="KW-1185">Reference proteome</keyword>
<feature type="compositionally biased region" description="Polar residues" evidence="1">
    <location>
        <begin position="410"/>
        <end position="419"/>
    </location>
</feature>
<comment type="caution">
    <text evidence="2">The sequence shown here is derived from an EMBL/GenBank/DDBJ whole genome shotgun (WGS) entry which is preliminary data.</text>
</comment>
<evidence type="ECO:0000313" key="2">
    <source>
        <dbReference type="EMBL" id="KAK0609051.1"/>
    </source>
</evidence>
<feature type="region of interest" description="Disordered" evidence="1">
    <location>
        <begin position="488"/>
        <end position="508"/>
    </location>
</feature>
<proteinExistence type="predicted"/>
<organism evidence="2 3">
    <name type="scientific">Lasiodiplodia hormozganensis</name>
    <dbReference type="NCBI Taxonomy" id="869390"/>
    <lineage>
        <taxon>Eukaryota</taxon>
        <taxon>Fungi</taxon>
        <taxon>Dikarya</taxon>
        <taxon>Ascomycota</taxon>
        <taxon>Pezizomycotina</taxon>
        <taxon>Dothideomycetes</taxon>
        <taxon>Dothideomycetes incertae sedis</taxon>
        <taxon>Botryosphaeriales</taxon>
        <taxon>Botryosphaeriaceae</taxon>
        <taxon>Lasiodiplodia</taxon>
    </lineage>
</organism>
<protein>
    <submittedName>
        <fullName evidence="2">Uncharacterized protein</fullName>
    </submittedName>
</protein>
<dbReference type="Proteomes" id="UP001175001">
    <property type="component" value="Unassembled WGS sequence"/>
</dbReference>
<dbReference type="EMBL" id="JAUJDW010000300">
    <property type="protein sequence ID" value="KAK0609051.1"/>
    <property type="molecule type" value="Genomic_DNA"/>
</dbReference>
<dbReference type="AlphaFoldDB" id="A0AA39TL14"/>
<evidence type="ECO:0000313" key="3">
    <source>
        <dbReference type="Proteomes" id="UP001175001"/>
    </source>
</evidence>
<sequence>MVDTGPKTDDWGALACVMKQQVLVVWHDEEKNVGRHLGCLYEPGHEDTHCEERSSEIHKGEGGYHQAENEHANCQGNLSLETHRSTDADSAAVVIFHLPVMTVSRAKPKHMYIVIPTSGLSVTKDVESIVPESIRKHLPPASSRIRLELSGSEAPYAIMPGAQKRRRQVGKLLDGIAGQSIMNLKSICKTKSWDVFLIGHSAVTDQIDATCRLLHEGHVSGPQIDLRSIYNDGVRGCINNWHDYPYEESDHSDPPPYHAVAPRHPRSPNAVTSKRSQSEDELYWKSSPVRYRPTSSCEDDTVQAATSTKRKKGPEEEPDDDAAATPHKHFRKATFLSNLKPSLTDVAVWHQRLDAAPTLSPTQADTESFAPLHDRVPPAEDPGVLADKIKVAIANSPSPDPTLPPTSQSVAATDVSNPQPDCHAGPAELYFKMAEFLLYCLRIDPFAATRYKKELRQMARFVYQQEDAVFHSVKRDCLYDLSNHSARRELPMQPPGGANATGSEDGEWSFAQRV</sequence>
<evidence type="ECO:0000256" key="1">
    <source>
        <dbReference type="SAM" id="MobiDB-lite"/>
    </source>
</evidence>